<dbReference type="EnsemblProtists" id="EKX54951">
    <property type="protein sequence ID" value="EKX54951"/>
    <property type="gene ID" value="GUITHDRAFT_61719"/>
</dbReference>
<dbReference type="KEGG" id="gtt:GUITHDRAFT_61719"/>
<feature type="non-terminal residue" evidence="1">
    <location>
        <position position="1"/>
    </location>
</feature>
<organism evidence="1">
    <name type="scientific">Guillardia theta (strain CCMP2712)</name>
    <name type="common">Cryptophyte</name>
    <dbReference type="NCBI Taxonomy" id="905079"/>
    <lineage>
        <taxon>Eukaryota</taxon>
        <taxon>Cryptophyceae</taxon>
        <taxon>Pyrenomonadales</taxon>
        <taxon>Geminigeraceae</taxon>
        <taxon>Guillardia</taxon>
    </lineage>
</organism>
<proteinExistence type="predicted"/>
<gene>
    <name evidence="1" type="ORF">GUITHDRAFT_61719</name>
</gene>
<accession>L1K299</accession>
<dbReference type="RefSeq" id="XP_005841931.1">
    <property type="nucleotide sequence ID" value="XM_005841874.1"/>
</dbReference>
<dbReference type="AlphaFoldDB" id="L1K299"/>
<feature type="non-terminal residue" evidence="1">
    <location>
        <position position="70"/>
    </location>
</feature>
<evidence type="ECO:0000313" key="2">
    <source>
        <dbReference type="EnsemblProtists" id="EKX54951"/>
    </source>
</evidence>
<evidence type="ECO:0000313" key="3">
    <source>
        <dbReference type="Proteomes" id="UP000011087"/>
    </source>
</evidence>
<dbReference type="GeneID" id="17311630"/>
<dbReference type="HOGENOM" id="CLU_2765755_0_0_1"/>
<dbReference type="OrthoDB" id="2151241at2759"/>
<reference evidence="3" key="2">
    <citation type="submission" date="2012-11" db="EMBL/GenBank/DDBJ databases">
        <authorList>
            <person name="Kuo A."/>
            <person name="Curtis B.A."/>
            <person name="Tanifuji G."/>
            <person name="Burki F."/>
            <person name="Gruber A."/>
            <person name="Irimia M."/>
            <person name="Maruyama S."/>
            <person name="Arias M.C."/>
            <person name="Ball S.G."/>
            <person name="Gile G.H."/>
            <person name="Hirakawa Y."/>
            <person name="Hopkins J.F."/>
            <person name="Rensing S.A."/>
            <person name="Schmutz J."/>
            <person name="Symeonidi A."/>
            <person name="Elias M."/>
            <person name="Eveleigh R.J."/>
            <person name="Herman E.K."/>
            <person name="Klute M.J."/>
            <person name="Nakayama T."/>
            <person name="Obornik M."/>
            <person name="Reyes-Prieto A."/>
            <person name="Armbrust E.V."/>
            <person name="Aves S.J."/>
            <person name="Beiko R.G."/>
            <person name="Coutinho P."/>
            <person name="Dacks J.B."/>
            <person name="Durnford D.G."/>
            <person name="Fast N.M."/>
            <person name="Green B.R."/>
            <person name="Grisdale C."/>
            <person name="Hempe F."/>
            <person name="Henrissat B."/>
            <person name="Hoppner M.P."/>
            <person name="Ishida K.-I."/>
            <person name="Kim E."/>
            <person name="Koreny L."/>
            <person name="Kroth P.G."/>
            <person name="Liu Y."/>
            <person name="Malik S.-B."/>
            <person name="Maier U.G."/>
            <person name="McRose D."/>
            <person name="Mock T."/>
            <person name="Neilson J.A."/>
            <person name="Onodera N.T."/>
            <person name="Poole A.M."/>
            <person name="Pritham E.J."/>
            <person name="Richards T.A."/>
            <person name="Rocap G."/>
            <person name="Roy S.W."/>
            <person name="Sarai C."/>
            <person name="Schaack S."/>
            <person name="Shirato S."/>
            <person name="Slamovits C.H."/>
            <person name="Spencer D.F."/>
            <person name="Suzuki S."/>
            <person name="Worden A.Z."/>
            <person name="Zauner S."/>
            <person name="Barry K."/>
            <person name="Bell C."/>
            <person name="Bharti A.K."/>
            <person name="Crow J.A."/>
            <person name="Grimwood J."/>
            <person name="Kramer R."/>
            <person name="Lindquist E."/>
            <person name="Lucas S."/>
            <person name="Salamov A."/>
            <person name="McFadden G.I."/>
            <person name="Lane C.E."/>
            <person name="Keeling P.J."/>
            <person name="Gray M.W."/>
            <person name="Grigoriev I.V."/>
            <person name="Archibald J.M."/>
        </authorList>
    </citation>
    <scope>NUCLEOTIDE SEQUENCE</scope>
    <source>
        <strain evidence="3">CCMP2712</strain>
    </source>
</reference>
<dbReference type="EMBL" id="JH992966">
    <property type="protein sequence ID" value="EKX54951.1"/>
    <property type="molecule type" value="Genomic_DNA"/>
</dbReference>
<reference evidence="1 3" key="1">
    <citation type="journal article" date="2012" name="Nature">
        <title>Algal genomes reveal evolutionary mosaicism and the fate of nucleomorphs.</title>
        <authorList>
            <consortium name="DOE Joint Genome Institute"/>
            <person name="Curtis B.A."/>
            <person name="Tanifuji G."/>
            <person name="Burki F."/>
            <person name="Gruber A."/>
            <person name="Irimia M."/>
            <person name="Maruyama S."/>
            <person name="Arias M.C."/>
            <person name="Ball S.G."/>
            <person name="Gile G.H."/>
            <person name="Hirakawa Y."/>
            <person name="Hopkins J.F."/>
            <person name="Kuo A."/>
            <person name="Rensing S.A."/>
            <person name="Schmutz J."/>
            <person name="Symeonidi A."/>
            <person name="Elias M."/>
            <person name="Eveleigh R.J."/>
            <person name="Herman E.K."/>
            <person name="Klute M.J."/>
            <person name="Nakayama T."/>
            <person name="Obornik M."/>
            <person name="Reyes-Prieto A."/>
            <person name="Armbrust E.V."/>
            <person name="Aves S.J."/>
            <person name="Beiko R.G."/>
            <person name="Coutinho P."/>
            <person name="Dacks J.B."/>
            <person name="Durnford D.G."/>
            <person name="Fast N.M."/>
            <person name="Green B.R."/>
            <person name="Grisdale C.J."/>
            <person name="Hempel F."/>
            <person name="Henrissat B."/>
            <person name="Hoppner M.P."/>
            <person name="Ishida K."/>
            <person name="Kim E."/>
            <person name="Koreny L."/>
            <person name="Kroth P.G."/>
            <person name="Liu Y."/>
            <person name="Malik S.B."/>
            <person name="Maier U.G."/>
            <person name="McRose D."/>
            <person name="Mock T."/>
            <person name="Neilson J.A."/>
            <person name="Onodera N.T."/>
            <person name="Poole A.M."/>
            <person name="Pritham E.J."/>
            <person name="Richards T.A."/>
            <person name="Rocap G."/>
            <person name="Roy S.W."/>
            <person name="Sarai C."/>
            <person name="Schaack S."/>
            <person name="Shirato S."/>
            <person name="Slamovits C.H."/>
            <person name="Spencer D.F."/>
            <person name="Suzuki S."/>
            <person name="Worden A.Z."/>
            <person name="Zauner S."/>
            <person name="Barry K."/>
            <person name="Bell C."/>
            <person name="Bharti A.K."/>
            <person name="Crow J.A."/>
            <person name="Grimwood J."/>
            <person name="Kramer R."/>
            <person name="Lindquist E."/>
            <person name="Lucas S."/>
            <person name="Salamov A."/>
            <person name="McFadden G.I."/>
            <person name="Lane C.E."/>
            <person name="Keeling P.J."/>
            <person name="Gray M.W."/>
            <person name="Grigoriev I.V."/>
            <person name="Archibald J.M."/>
        </authorList>
    </citation>
    <scope>NUCLEOTIDE SEQUENCE</scope>
    <source>
        <strain evidence="1 3">CCMP2712</strain>
    </source>
</reference>
<protein>
    <recommendedName>
        <fullName evidence="4">YHYH domain-containing protein</fullName>
    </recommendedName>
</protein>
<keyword evidence="3" id="KW-1185">Reference proteome</keyword>
<name>L1K299_GUITC</name>
<dbReference type="Proteomes" id="UP000011087">
    <property type="component" value="Unassembled WGS sequence"/>
</dbReference>
<evidence type="ECO:0000313" key="1">
    <source>
        <dbReference type="EMBL" id="EKX54951.1"/>
    </source>
</evidence>
<evidence type="ECO:0008006" key="4">
    <source>
        <dbReference type="Google" id="ProtNLM"/>
    </source>
</evidence>
<sequence>CLFTNESDGHSSLLGFKLDGIPVYGPFQSVNQFPSDLDECGGHVDPVHKFYHYHAVLDRPQLMSCFKGCV</sequence>
<reference evidence="2" key="3">
    <citation type="submission" date="2015-06" db="UniProtKB">
        <authorList>
            <consortium name="EnsemblProtists"/>
        </authorList>
    </citation>
    <scope>IDENTIFICATION</scope>
</reference>
<dbReference type="PaxDb" id="55529-EKX54951"/>